<dbReference type="EMBL" id="LR746273">
    <property type="protein sequence ID" value="CAA7403214.1"/>
    <property type="molecule type" value="Genomic_DNA"/>
</dbReference>
<reference evidence="1" key="1">
    <citation type="submission" date="2020-02" db="EMBL/GenBank/DDBJ databases">
        <authorList>
            <person name="Scholz U."/>
            <person name="Mascher M."/>
            <person name="Fiebig A."/>
        </authorList>
    </citation>
    <scope>NUCLEOTIDE SEQUENCE</scope>
</reference>
<sequence length="94" mass="10584">MGRRIISSSCHPAERKNGDFAALYGKMTTLWLFGGCHPTERSWMEVGHMSGSFILRPTQQEEALHRIYPFSRVYDHSLPHSWLATAKPGLAATP</sequence>
<evidence type="ECO:0000313" key="2">
    <source>
        <dbReference type="Proteomes" id="UP000663760"/>
    </source>
</evidence>
<evidence type="ECO:0000313" key="1">
    <source>
        <dbReference type="EMBL" id="CAA7403214.1"/>
    </source>
</evidence>
<dbReference type="AlphaFoldDB" id="A0A7I8L1X8"/>
<accession>A0A7I8L1X8</accession>
<gene>
    <name evidence="1" type="ORF">SI8410_10013892</name>
</gene>
<dbReference type="Proteomes" id="UP000663760">
    <property type="component" value="Chromosome 10"/>
</dbReference>
<protein>
    <submittedName>
        <fullName evidence="1">Uncharacterized protein</fullName>
    </submittedName>
</protein>
<proteinExistence type="predicted"/>
<keyword evidence="2" id="KW-1185">Reference proteome</keyword>
<name>A0A7I8L1X8_SPIIN</name>
<organism evidence="1 2">
    <name type="scientific">Spirodela intermedia</name>
    <name type="common">Intermediate duckweed</name>
    <dbReference type="NCBI Taxonomy" id="51605"/>
    <lineage>
        <taxon>Eukaryota</taxon>
        <taxon>Viridiplantae</taxon>
        <taxon>Streptophyta</taxon>
        <taxon>Embryophyta</taxon>
        <taxon>Tracheophyta</taxon>
        <taxon>Spermatophyta</taxon>
        <taxon>Magnoliopsida</taxon>
        <taxon>Liliopsida</taxon>
        <taxon>Araceae</taxon>
        <taxon>Lemnoideae</taxon>
        <taxon>Spirodela</taxon>
    </lineage>
</organism>